<reference evidence="1 2" key="1">
    <citation type="submission" date="2014-12" db="EMBL/GenBank/DDBJ databases">
        <title>Genome analysis of a novel jumbo phage RSL2 infecting the phytopathogen Ralstonia solanacearum.</title>
        <authorList>
            <person name="Kawasaki T."/>
            <person name="Fujie M."/>
            <person name="Chatchawankanphanich O."/>
            <person name="Ogata H."/>
            <person name="Yamada T."/>
        </authorList>
    </citation>
    <scope>NUCLEOTIDE SEQUENCE [LARGE SCALE GENOMIC DNA]</scope>
    <source>
        <strain evidence="1 2">RSL2</strain>
    </source>
</reference>
<dbReference type="Gene3D" id="2.60.120.200">
    <property type="match status" value="1"/>
</dbReference>
<dbReference type="Pfam" id="PF13385">
    <property type="entry name" value="Laminin_G_3"/>
    <property type="match status" value="1"/>
</dbReference>
<sequence length="234" mass="25055">MMMSKKKGINTVLLLRFNGNVVVDASGRHSPSVVGGPGFSTTNAKFNTALSLNGANQRITIADALSDFLFNPTQAFTFEMWAKFNSWTPSGGGSQNTMFGMFKTSSPGTVGGNRYSMNYSSSGNATIYNQSSASNLIYASSPDTTGVYHHYALCRDTSGNIAYYIDGIVRGATPPYTDNNTWIADVLDVGGSSAFNSTPNAYFEEVRVSRVRRYTGGNLGAANFTLPSGPFTLD</sequence>
<dbReference type="InterPro" id="IPR013320">
    <property type="entry name" value="ConA-like_dom_sf"/>
</dbReference>
<evidence type="ECO:0008006" key="3">
    <source>
        <dbReference type="Google" id="ProtNLM"/>
    </source>
</evidence>
<proteinExistence type="predicted"/>
<dbReference type="EMBL" id="AP014693">
    <property type="protein sequence ID" value="BAQ02611.1"/>
    <property type="molecule type" value="Genomic_DNA"/>
</dbReference>
<keyword evidence="2" id="KW-1185">Reference proteome</keyword>
<dbReference type="KEGG" id="vg:26639524"/>
<dbReference type="GeneID" id="26639524"/>
<dbReference type="Proteomes" id="UP000203794">
    <property type="component" value="Segment"/>
</dbReference>
<evidence type="ECO:0000313" key="1">
    <source>
        <dbReference type="EMBL" id="BAQ02611.1"/>
    </source>
</evidence>
<organism evidence="1 2">
    <name type="scientific">Ralstonia phage RSL2</name>
    <dbReference type="NCBI Taxonomy" id="1585840"/>
    <lineage>
        <taxon>Viruses</taxon>
        <taxon>Duplodnaviria</taxon>
        <taxon>Heunggongvirae</taxon>
        <taxon>Uroviricota</taxon>
        <taxon>Caudoviricetes</taxon>
        <taxon>Chimalliviridae</taxon>
        <taxon>Chiangmaivirus</taxon>
        <taxon>Chiangmaivirus RSL2</taxon>
    </lineage>
</organism>
<name>A0A0A8JB70_9CAUD</name>
<protein>
    <recommendedName>
        <fullName evidence="3">LamG domain-containing protein</fullName>
    </recommendedName>
</protein>
<dbReference type="RefSeq" id="YP_009212932.1">
    <property type="nucleotide sequence ID" value="NC_028950.1"/>
</dbReference>
<accession>A0A0A8JB70</accession>
<dbReference type="SUPFAM" id="SSF49899">
    <property type="entry name" value="Concanavalin A-like lectins/glucanases"/>
    <property type="match status" value="1"/>
</dbReference>
<evidence type="ECO:0000313" key="2">
    <source>
        <dbReference type="Proteomes" id="UP000203794"/>
    </source>
</evidence>